<dbReference type="Pfam" id="PF12146">
    <property type="entry name" value="Hydrolase_4"/>
    <property type="match status" value="1"/>
</dbReference>
<evidence type="ECO:0000256" key="2">
    <source>
        <dbReference type="ARBA" id="ARBA00022801"/>
    </source>
</evidence>
<accession>A0A1H8JFF9</accession>
<dbReference type="SUPFAM" id="SSF53474">
    <property type="entry name" value="alpha/beta-Hydrolases"/>
    <property type="match status" value="1"/>
</dbReference>
<reference evidence="4 5" key="1">
    <citation type="submission" date="2016-10" db="EMBL/GenBank/DDBJ databases">
        <authorList>
            <person name="de Groot N.N."/>
        </authorList>
    </citation>
    <scope>NUCLEOTIDE SEQUENCE [LARGE SCALE GENOMIC DNA]</scope>
    <source>
        <strain evidence="4 5">CGMCC 4.2026</strain>
    </source>
</reference>
<comment type="similarity">
    <text evidence="1">Belongs to the AB hydrolase superfamily.</text>
</comment>
<dbReference type="Gene3D" id="3.40.50.1820">
    <property type="entry name" value="alpha/beta hydrolase"/>
    <property type="match status" value="1"/>
</dbReference>
<evidence type="ECO:0000256" key="1">
    <source>
        <dbReference type="ARBA" id="ARBA00008645"/>
    </source>
</evidence>
<dbReference type="PANTHER" id="PTHR22946">
    <property type="entry name" value="DIENELACTONE HYDROLASE DOMAIN-CONTAINING PROTEIN-RELATED"/>
    <property type="match status" value="1"/>
</dbReference>
<dbReference type="Proteomes" id="UP000181951">
    <property type="component" value="Unassembled WGS sequence"/>
</dbReference>
<dbReference type="Gene3D" id="1.10.10.800">
    <property type="match status" value="1"/>
</dbReference>
<evidence type="ECO:0000313" key="5">
    <source>
        <dbReference type="Proteomes" id="UP000181951"/>
    </source>
</evidence>
<organism evidence="4 5">
    <name type="scientific">Actinacidiphila rubida</name>
    <dbReference type="NCBI Taxonomy" id="310780"/>
    <lineage>
        <taxon>Bacteria</taxon>
        <taxon>Bacillati</taxon>
        <taxon>Actinomycetota</taxon>
        <taxon>Actinomycetes</taxon>
        <taxon>Kitasatosporales</taxon>
        <taxon>Streptomycetaceae</taxon>
        <taxon>Actinacidiphila</taxon>
    </lineage>
</organism>
<dbReference type="PANTHER" id="PTHR22946:SF9">
    <property type="entry name" value="POLYKETIDE TRANSFERASE AF380"/>
    <property type="match status" value="1"/>
</dbReference>
<feature type="domain" description="Serine aminopeptidase S33" evidence="3">
    <location>
        <begin position="44"/>
        <end position="126"/>
    </location>
</feature>
<protein>
    <submittedName>
        <fullName evidence="4">Lysophospholipase, alpha-beta hydrolase superfamily</fullName>
    </submittedName>
</protein>
<dbReference type="InterPro" id="IPR029058">
    <property type="entry name" value="AB_hydrolase_fold"/>
</dbReference>
<dbReference type="AlphaFoldDB" id="A0A1H8JFF9"/>
<dbReference type="EMBL" id="FODD01000010">
    <property type="protein sequence ID" value="SEN79583.1"/>
    <property type="molecule type" value="Genomic_DNA"/>
</dbReference>
<dbReference type="RefSeq" id="WP_075016816.1">
    <property type="nucleotide sequence ID" value="NZ_FODD01000010.1"/>
</dbReference>
<dbReference type="InterPro" id="IPR022742">
    <property type="entry name" value="Hydrolase_4"/>
</dbReference>
<evidence type="ECO:0000259" key="3">
    <source>
        <dbReference type="Pfam" id="PF12146"/>
    </source>
</evidence>
<keyword evidence="5" id="KW-1185">Reference proteome</keyword>
<name>A0A1H8JFF9_9ACTN</name>
<dbReference type="InterPro" id="IPR050261">
    <property type="entry name" value="FrsA_esterase"/>
</dbReference>
<evidence type="ECO:0000313" key="4">
    <source>
        <dbReference type="EMBL" id="SEN79583.1"/>
    </source>
</evidence>
<dbReference type="GO" id="GO:0052689">
    <property type="term" value="F:carboxylic ester hydrolase activity"/>
    <property type="evidence" value="ECO:0007669"/>
    <property type="project" value="UniProtKB-ARBA"/>
</dbReference>
<proteinExistence type="inferred from homology"/>
<dbReference type="STRING" id="310780.SAMN05216267_101096"/>
<gene>
    <name evidence="4" type="ORF">SAMN05216267_101096</name>
</gene>
<keyword evidence="2 4" id="KW-0378">Hydrolase</keyword>
<sequence length="309" mass="32461">MSMERENVRFTSGRDECAAWYYPGTDGSCVIMAGGLAVTKEPGTDQFARRFQEAGLGVLAFDYRGIGESGGRPRQVLPMRRQRADWHAALAFARTLPGVDPARIALWAFSASGGHVLRVAAETRDDAVPPAAVVAQTPNVGGFAATRHTTRHQKPLAMLRFTARGVLDALGGLVGRAPLLVPLNGRPGEVALITTPDAADTGPALNPGGRYPEWRQEVAARTGVALALYQPGRYAARIPCPLLVVVCDQDATAAPGPAAAAARRAPHGDVVHLPGGHYAPFLGAHEQALAAELSFLRAHLPAADAAPLA</sequence>
<dbReference type="OrthoDB" id="5902829at2"/>